<dbReference type="PANTHER" id="PTHR24173:SF74">
    <property type="entry name" value="ANKYRIN REPEAT DOMAIN-CONTAINING PROTEIN 16"/>
    <property type="match status" value="1"/>
</dbReference>
<feature type="compositionally biased region" description="Polar residues" evidence="4">
    <location>
        <begin position="304"/>
        <end position="323"/>
    </location>
</feature>
<feature type="compositionally biased region" description="Polar residues" evidence="4">
    <location>
        <begin position="459"/>
        <end position="469"/>
    </location>
</feature>
<feature type="region of interest" description="Disordered" evidence="4">
    <location>
        <begin position="446"/>
        <end position="469"/>
    </location>
</feature>
<accession>A0A816D7W5</accession>
<keyword evidence="1" id="KW-0677">Repeat</keyword>
<dbReference type="SMART" id="SM00248">
    <property type="entry name" value="ANK"/>
    <property type="match status" value="5"/>
</dbReference>
<dbReference type="Gene3D" id="1.25.40.20">
    <property type="entry name" value="Ankyrin repeat-containing domain"/>
    <property type="match status" value="1"/>
</dbReference>
<evidence type="ECO:0000256" key="2">
    <source>
        <dbReference type="ARBA" id="ARBA00023043"/>
    </source>
</evidence>
<gene>
    <name evidence="5" type="ORF">XAT740_LOCUS51682</name>
</gene>
<dbReference type="InterPro" id="IPR036770">
    <property type="entry name" value="Ankyrin_rpt-contain_sf"/>
</dbReference>
<dbReference type="PROSITE" id="PS50297">
    <property type="entry name" value="ANK_REP_REGION"/>
    <property type="match status" value="1"/>
</dbReference>
<protein>
    <submittedName>
        <fullName evidence="5">Uncharacterized protein</fullName>
    </submittedName>
</protein>
<comment type="caution">
    <text evidence="5">The sequence shown here is derived from an EMBL/GenBank/DDBJ whole genome shotgun (WGS) entry which is preliminary data.</text>
</comment>
<evidence type="ECO:0000256" key="3">
    <source>
        <dbReference type="PROSITE-ProRule" id="PRU00023"/>
    </source>
</evidence>
<evidence type="ECO:0000256" key="1">
    <source>
        <dbReference type="ARBA" id="ARBA00022737"/>
    </source>
</evidence>
<keyword evidence="6" id="KW-1185">Reference proteome</keyword>
<organism evidence="5 6">
    <name type="scientific">Adineta ricciae</name>
    <name type="common">Rotifer</name>
    <dbReference type="NCBI Taxonomy" id="249248"/>
    <lineage>
        <taxon>Eukaryota</taxon>
        <taxon>Metazoa</taxon>
        <taxon>Spiralia</taxon>
        <taxon>Gnathifera</taxon>
        <taxon>Rotifera</taxon>
        <taxon>Eurotatoria</taxon>
        <taxon>Bdelloidea</taxon>
        <taxon>Adinetida</taxon>
        <taxon>Adinetidae</taxon>
        <taxon>Adineta</taxon>
    </lineage>
</organism>
<feature type="repeat" description="ANK" evidence="3">
    <location>
        <begin position="144"/>
        <end position="176"/>
    </location>
</feature>
<name>A0A816D7W5_ADIRI</name>
<feature type="region of interest" description="Disordered" evidence="4">
    <location>
        <begin position="600"/>
        <end position="622"/>
    </location>
</feature>
<feature type="compositionally biased region" description="Polar residues" evidence="4">
    <location>
        <begin position="8"/>
        <end position="19"/>
    </location>
</feature>
<sequence length="652" mass="74030">MRVLSRSPPVSTTSISHLESNSERSFHTNTSSVAQPAVVPKYFNIPFTIRHGYFRCVRYLLELSYDPNERDNQFHTPLILCAYIENDRWSLSLAQNLLEKRAKIALADNARRNAMHHACALQRIHLVQLYLSCLEFDIQSQDCDGNTYLHYAAVTGNCEIAELLVKIADKMNVRLDQYVNREGCSAAVLALRYGHIECANQITHRNWDEFFVIPRPLSVYENSQINENNNNNNNSDQSHNPVIAGKQKSKSRTNLRPSAPSFGLLKIVFNGTDTTYTQLAKLCHRDKQNQQQRVRQQHFDQDKSTMSNGTRHSSVETITTNFNPRKKRDQRQLSANANEKTNDHISELPPRRPSSVYKRRTSKNAQLSHEKLLTRTKIPIIHIQDFDASASSQSITILPDYDSSQVQTNIERPQTALLARYKTSNDVSDESSRLFTRKIQPTSVHKKAKKKSALINRPKSASPTMKPQHSNLTFESSIYSKTLYSGRPLSAALQNHHCRSPVQQIVDPSCSIREVRGVAAASRYNNPIELFGIKPEDLFGTPDSSSKCNTHRGTLLKDPTIQQKYVYQQDVDKLVNLHAIQHTPSYRPSVVHPVKQEVTKLSTKPNRRISTSKCSTNSSRASTTIKQSTLAALNITRRFTEPRRPALQIVHT</sequence>
<dbReference type="SUPFAM" id="SSF48403">
    <property type="entry name" value="Ankyrin repeat"/>
    <property type="match status" value="1"/>
</dbReference>
<feature type="region of interest" description="Disordered" evidence="4">
    <location>
        <begin position="223"/>
        <end position="257"/>
    </location>
</feature>
<evidence type="ECO:0000313" key="6">
    <source>
        <dbReference type="Proteomes" id="UP000663828"/>
    </source>
</evidence>
<dbReference type="PROSITE" id="PS50088">
    <property type="entry name" value="ANK_REPEAT"/>
    <property type="match status" value="1"/>
</dbReference>
<reference evidence="5" key="1">
    <citation type="submission" date="2021-02" db="EMBL/GenBank/DDBJ databases">
        <authorList>
            <person name="Nowell W R."/>
        </authorList>
    </citation>
    <scope>NUCLEOTIDE SEQUENCE</scope>
</reference>
<proteinExistence type="predicted"/>
<dbReference type="PANTHER" id="PTHR24173">
    <property type="entry name" value="ANKYRIN REPEAT CONTAINING"/>
    <property type="match status" value="1"/>
</dbReference>
<dbReference type="Pfam" id="PF12796">
    <property type="entry name" value="Ank_2"/>
    <property type="match status" value="1"/>
</dbReference>
<keyword evidence="2 3" id="KW-0040">ANK repeat</keyword>
<evidence type="ECO:0000256" key="4">
    <source>
        <dbReference type="SAM" id="MobiDB-lite"/>
    </source>
</evidence>
<evidence type="ECO:0000313" key="5">
    <source>
        <dbReference type="EMBL" id="CAF1631209.1"/>
    </source>
</evidence>
<dbReference type="EMBL" id="CAJNOR010008290">
    <property type="protein sequence ID" value="CAF1631209.1"/>
    <property type="molecule type" value="Genomic_DNA"/>
</dbReference>
<dbReference type="Proteomes" id="UP000663828">
    <property type="component" value="Unassembled WGS sequence"/>
</dbReference>
<feature type="region of interest" description="Disordered" evidence="4">
    <location>
        <begin position="1"/>
        <end position="30"/>
    </location>
</feature>
<dbReference type="InterPro" id="IPR002110">
    <property type="entry name" value="Ankyrin_rpt"/>
</dbReference>
<dbReference type="AlphaFoldDB" id="A0A816D7W5"/>
<feature type="region of interest" description="Disordered" evidence="4">
    <location>
        <begin position="287"/>
        <end position="367"/>
    </location>
</feature>
<feature type="compositionally biased region" description="Basic and acidic residues" evidence="4">
    <location>
        <begin position="340"/>
        <end position="350"/>
    </location>
</feature>